<accession>A0A378JGC5</accession>
<reference evidence="1 2" key="1">
    <citation type="submission" date="2018-06" db="EMBL/GenBank/DDBJ databases">
        <authorList>
            <consortium name="Pathogen Informatics"/>
            <person name="Doyle S."/>
        </authorList>
    </citation>
    <scope>NUCLEOTIDE SEQUENCE [LARGE SCALE GENOMIC DNA]</scope>
    <source>
        <strain evidence="1 2">NCTC13316</strain>
    </source>
</reference>
<evidence type="ECO:0000313" key="1">
    <source>
        <dbReference type="EMBL" id="STX50225.1"/>
    </source>
</evidence>
<dbReference type="PROSITE" id="PS51257">
    <property type="entry name" value="PROKAR_LIPOPROTEIN"/>
    <property type="match status" value="1"/>
</dbReference>
<dbReference type="AlphaFoldDB" id="A0A378JGC5"/>
<dbReference type="RefSeq" id="WP_115329848.1">
    <property type="nucleotide sequence ID" value="NZ_CAAAHP010000011.1"/>
</dbReference>
<evidence type="ECO:0000313" key="2">
    <source>
        <dbReference type="Proteomes" id="UP000254794"/>
    </source>
</evidence>
<evidence type="ECO:0008006" key="3">
    <source>
        <dbReference type="Google" id="ProtNLM"/>
    </source>
</evidence>
<name>A0A378JGC5_9GAMM</name>
<protein>
    <recommendedName>
        <fullName evidence="3">Lipoprotein</fullName>
    </recommendedName>
</protein>
<organism evidence="1 2">
    <name type="scientific">Legionella busanensis</name>
    <dbReference type="NCBI Taxonomy" id="190655"/>
    <lineage>
        <taxon>Bacteria</taxon>
        <taxon>Pseudomonadati</taxon>
        <taxon>Pseudomonadota</taxon>
        <taxon>Gammaproteobacteria</taxon>
        <taxon>Legionellales</taxon>
        <taxon>Legionellaceae</taxon>
        <taxon>Legionella</taxon>
    </lineage>
</organism>
<dbReference type="EMBL" id="UGOD01000001">
    <property type="protein sequence ID" value="STX50225.1"/>
    <property type="molecule type" value="Genomic_DNA"/>
</dbReference>
<gene>
    <name evidence="1" type="ORF">NCTC13316_00292</name>
</gene>
<keyword evidence="2" id="KW-1185">Reference proteome</keyword>
<dbReference type="OrthoDB" id="5646208at2"/>
<sequence length="76" mass="8977">MKKVMIPIAVSLLTLLGCTTTESIYNKRYNRDYIYSVGFYGYQPEWTSRYYSGIPAQNCSSGYCSVYPRGWYMRKW</sequence>
<proteinExistence type="predicted"/>
<dbReference type="Proteomes" id="UP000254794">
    <property type="component" value="Unassembled WGS sequence"/>
</dbReference>